<comment type="caution">
    <text evidence="8">The sequence shown here is derived from an EMBL/GenBank/DDBJ whole genome shotgun (WGS) entry which is preliminary data.</text>
</comment>
<dbReference type="PROSITE" id="PS00333">
    <property type="entry name" value="DNA_LIGASE_A2"/>
    <property type="match status" value="1"/>
</dbReference>
<protein>
    <recommendedName>
        <fullName evidence="9">ATP-dependent DNA ligase family profile domain-containing protein</fullName>
    </recommendedName>
</protein>
<evidence type="ECO:0000256" key="3">
    <source>
        <dbReference type="ARBA" id="ARBA00022705"/>
    </source>
</evidence>
<evidence type="ECO:0000256" key="4">
    <source>
        <dbReference type="ARBA" id="ARBA00022763"/>
    </source>
</evidence>
<dbReference type="SUPFAM" id="SSF50249">
    <property type="entry name" value="Nucleic acid-binding proteins"/>
    <property type="match status" value="1"/>
</dbReference>
<evidence type="ECO:0000256" key="5">
    <source>
        <dbReference type="ARBA" id="ARBA00023204"/>
    </source>
</evidence>
<keyword evidence="5" id="KW-0234">DNA repair</keyword>
<evidence type="ECO:0000256" key="2">
    <source>
        <dbReference type="ARBA" id="ARBA00022598"/>
    </source>
</evidence>
<dbReference type="Pfam" id="PF14743">
    <property type="entry name" value="DNA_ligase_OB_2"/>
    <property type="match status" value="1"/>
</dbReference>
<dbReference type="GO" id="GO:0006260">
    <property type="term" value="P:DNA replication"/>
    <property type="evidence" value="ECO:0007669"/>
    <property type="project" value="UniProtKB-KW"/>
</dbReference>
<evidence type="ECO:0000259" key="7">
    <source>
        <dbReference type="Pfam" id="PF14743"/>
    </source>
</evidence>
<dbReference type="Gene3D" id="3.30.470.30">
    <property type="entry name" value="DNA ligase/mRNA capping enzyme"/>
    <property type="match status" value="1"/>
</dbReference>
<dbReference type="InterPro" id="IPR029319">
    <property type="entry name" value="DNA_ligase_OB"/>
</dbReference>
<evidence type="ECO:0008006" key="9">
    <source>
        <dbReference type="Google" id="ProtNLM"/>
    </source>
</evidence>
<proteinExistence type="predicted"/>
<dbReference type="GO" id="GO:0005524">
    <property type="term" value="F:ATP binding"/>
    <property type="evidence" value="ECO:0007669"/>
    <property type="project" value="InterPro"/>
</dbReference>
<dbReference type="GO" id="GO:0006281">
    <property type="term" value="P:DNA repair"/>
    <property type="evidence" value="ECO:0007669"/>
    <property type="project" value="UniProtKB-KW"/>
</dbReference>
<reference evidence="8" key="1">
    <citation type="journal article" date="2015" name="Nature">
        <title>Complex archaea that bridge the gap between prokaryotes and eukaryotes.</title>
        <authorList>
            <person name="Spang A."/>
            <person name="Saw J.H."/>
            <person name="Jorgensen S.L."/>
            <person name="Zaremba-Niedzwiedzka K."/>
            <person name="Martijn J."/>
            <person name="Lind A.E."/>
            <person name="van Eijk R."/>
            <person name="Schleper C."/>
            <person name="Guy L."/>
            <person name="Ettema T.J."/>
        </authorList>
    </citation>
    <scope>NUCLEOTIDE SEQUENCE</scope>
</reference>
<name>A0A0F9GJX8_9ZZZZ</name>
<dbReference type="InterPro" id="IPR012310">
    <property type="entry name" value="DNA_ligase_ATP-dep_cent"/>
</dbReference>
<dbReference type="PANTHER" id="PTHR47810:SF1">
    <property type="entry name" value="DNA LIGASE B"/>
    <property type="match status" value="1"/>
</dbReference>
<dbReference type="SUPFAM" id="SSF56091">
    <property type="entry name" value="DNA ligase/mRNA capping enzyme, catalytic domain"/>
    <property type="match status" value="1"/>
</dbReference>
<keyword evidence="2" id="KW-0436">Ligase</keyword>
<dbReference type="InterPro" id="IPR016059">
    <property type="entry name" value="DNA_ligase_ATP-dep_CS"/>
</dbReference>
<feature type="domain" description="DNA ligase OB-like" evidence="7">
    <location>
        <begin position="221"/>
        <end position="287"/>
    </location>
</feature>
<evidence type="ECO:0000259" key="6">
    <source>
        <dbReference type="Pfam" id="PF01068"/>
    </source>
</evidence>
<comment type="cofactor">
    <cofactor evidence="1">
        <name>a divalent metal cation</name>
        <dbReference type="ChEBI" id="CHEBI:60240"/>
    </cofactor>
</comment>
<feature type="domain" description="ATP-dependent DNA ligase family profile" evidence="6">
    <location>
        <begin position="8"/>
        <end position="202"/>
    </location>
</feature>
<gene>
    <name evidence="8" type="ORF">LCGC14_1817580</name>
</gene>
<evidence type="ECO:0000313" key="8">
    <source>
        <dbReference type="EMBL" id="KKL99123.1"/>
    </source>
</evidence>
<dbReference type="GO" id="GO:0006310">
    <property type="term" value="P:DNA recombination"/>
    <property type="evidence" value="ECO:0007669"/>
    <property type="project" value="InterPro"/>
</dbReference>
<keyword evidence="3" id="KW-0235">DNA replication</keyword>
<keyword evidence="4" id="KW-0227">DNA damage</keyword>
<dbReference type="AlphaFoldDB" id="A0A0F9GJX8"/>
<dbReference type="PANTHER" id="PTHR47810">
    <property type="entry name" value="DNA LIGASE"/>
    <property type="match status" value="1"/>
</dbReference>
<sequence length="292" mass="34397">MAERKGVMLAYPLNEHRLSKFPKNILVQPKIDGNRCRAKYVNGKYQLISSSGAIIPFLPHINDELLKIACKRIHWLSDEWKISWPQFDGELYNHGLSHQEINGIVRRTENISPDYHLVEYHIFDLINHYDQEYRFHMLDDYLHFEEFELYTKINWVATRYTVKENWQFYLAKFMDQGYEGIILRNPLAKYEPKRSLNLLKYKPTHESRFTITDAIEAIDIQGQPKDMLGAVRCIDEKGKRFKVGAGCLSHDERVMWWMKGNLNGCIAIVKFRTVTKDGIPREAVLMDIVEED</sequence>
<dbReference type="Gene3D" id="2.40.50.140">
    <property type="entry name" value="Nucleic acid-binding proteins"/>
    <property type="match status" value="1"/>
</dbReference>
<evidence type="ECO:0000256" key="1">
    <source>
        <dbReference type="ARBA" id="ARBA00001968"/>
    </source>
</evidence>
<dbReference type="InterPro" id="IPR050326">
    <property type="entry name" value="NAD_dep_DNA_ligaseB"/>
</dbReference>
<dbReference type="Gene3D" id="3.30.1490.70">
    <property type="match status" value="1"/>
</dbReference>
<dbReference type="Pfam" id="PF01068">
    <property type="entry name" value="DNA_ligase_A_M"/>
    <property type="match status" value="1"/>
</dbReference>
<organism evidence="8">
    <name type="scientific">marine sediment metagenome</name>
    <dbReference type="NCBI Taxonomy" id="412755"/>
    <lineage>
        <taxon>unclassified sequences</taxon>
        <taxon>metagenomes</taxon>
        <taxon>ecological metagenomes</taxon>
    </lineage>
</organism>
<dbReference type="EMBL" id="LAZR01017750">
    <property type="protein sequence ID" value="KKL99123.1"/>
    <property type="molecule type" value="Genomic_DNA"/>
</dbReference>
<dbReference type="GO" id="GO:0003910">
    <property type="term" value="F:DNA ligase (ATP) activity"/>
    <property type="evidence" value="ECO:0007669"/>
    <property type="project" value="InterPro"/>
</dbReference>
<accession>A0A0F9GJX8</accession>
<dbReference type="InterPro" id="IPR012340">
    <property type="entry name" value="NA-bd_OB-fold"/>
</dbReference>